<dbReference type="AlphaFoldDB" id="A0AAW2C570"/>
<sequence length="74" mass="8662">MRKRKKASGYFPVQAHESLHKWSPRENSYKSCWFDSKNKIKKKEKVGESPREKTANLVGFESPKNNDKCEMSLT</sequence>
<gene>
    <name evidence="2" type="ORF">SO802_022551</name>
</gene>
<feature type="region of interest" description="Disordered" evidence="1">
    <location>
        <begin position="43"/>
        <end position="74"/>
    </location>
</feature>
<comment type="caution">
    <text evidence="2">The sequence shown here is derived from an EMBL/GenBank/DDBJ whole genome shotgun (WGS) entry which is preliminary data.</text>
</comment>
<name>A0AAW2C570_9ROSI</name>
<accession>A0AAW2C570</accession>
<protein>
    <submittedName>
        <fullName evidence="2">Uncharacterized protein</fullName>
    </submittedName>
</protein>
<feature type="compositionally biased region" description="Basic and acidic residues" evidence="1">
    <location>
        <begin position="64"/>
        <end position="74"/>
    </location>
</feature>
<evidence type="ECO:0000256" key="1">
    <source>
        <dbReference type="SAM" id="MobiDB-lite"/>
    </source>
</evidence>
<feature type="compositionally biased region" description="Basic and acidic residues" evidence="1">
    <location>
        <begin position="45"/>
        <end position="54"/>
    </location>
</feature>
<evidence type="ECO:0000313" key="2">
    <source>
        <dbReference type="EMBL" id="KAK9992848.1"/>
    </source>
</evidence>
<organism evidence="2 3">
    <name type="scientific">Lithocarpus litseifolius</name>
    <dbReference type="NCBI Taxonomy" id="425828"/>
    <lineage>
        <taxon>Eukaryota</taxon>
        <taxon>Viridiplantae</taxon>
        <taxon>Streptophyta</taxon>
        <taxon>Embryophyta</taxon>
        <taxon>Tracheophyta</taxon>
        <taxon>Spermatophyta</taxon>
        <taxon>Magnoliopsida</taxon>
        <taxon>eudicotyledons</taxon>
        <taxon>Gunneridae</taxon>
        <taxon>Pentapetalae</taxon>
        <taxon>rosids</taxon>
        <taxon>fabids</taxon>
        <taxon>Fagales</taxon>
        <taxon>Fagaceae</taxon>
        <taxon>Lithocarpus</taxon>
    </lineage>
</organism>
<reference evidence="2 3" key="1">
    <citation type="submission" date="2024-01" db="EMBL/GenBank/DDBJ databases">
        <title>A telomere-to-telomere, gap-free genome of sweet tea (Lithocarpus litseifolius).</title>
        <authorList>
            <person name="Zhou J."/>
        </authorList>
    </citation>
    <scope>NUCLEOTIDE SEQUENCE [LARGE SCALE GENOMIC DNA]</scope>
    <source>
        <strain evidence="2">Zhou-2022a</strain>
        <tissue evidence="2">Leaf</tissue>
    </source>
</reference>
<proteinExistence type="predicted"/>
<evidence type="ECO:0000313" key="3">
    <source>
        <dbReference type="Proteomes" id="UP001459277"/>
    </source>
</evidence>
<dbReference type="EMBL" id="JAZDWU010000008">
    <property type="protein sequence ID" value="KAK9992848.1"/>
    <property type="molecule type" value="Genomic_DNA"/>
</dbReference>
<dbReference type="Proteomes" id="UP001459277">
    <property type="component" value="Unassembled WGS sequence"/>
</dbReference>
<keyword evidence="3" id="KW-1185">Reference proteome</keyword>